<proteinExistence type="predicted"/>
<feature type="compositionally biased region" description="Polar residues" evidence="1">
    <location>
        <begin position="358"/>
        <end position="375"/>
    </location>
</feature>
<evidence type="ECO:0000313" key="3">
    <source>
        <dbReference type="EMBL" id="KAK9776528.1"/>
    </source>
</evidence>
<feature type="compositionally biased region" description="Polar residues" evidence="1">
    <location>
        <begin position="26"/>
        <end position="37"/>
    </location>
</feature>
<organism evidence="3 4">
    <name type="scientific">Seiridium cardinale</name>
    <dbReference type="NCBI Taxonomy" id="138064"/>
    <lineage>
        <taxon>Eukaryota</taxon>
        <taxon>Fungi</taxon>
        <taxon>Dikarya</taxon>
        <taxon>Ascomycota</taxon>
        <taxon>Pezizomycotina</taxon>
        <taxon>Sordariomycetes</taxon>
        <taxon>Xylariomycetidae</taxon>
        <taxon>Amphisphaeriales</taxon>
        <taxon>Sporocadaceae</taxon>
        <taxon>Seiridium</taxon>
    </lineage>
</organism>
<evidence type="ECO:0000259" key="2">
    <source>
        <dbReference type="Pfam" id="PF20233"/>
    </source>
</evidence>
<feature type="compositionally biased region" description="Basic residues" evidence="1">
    <location>
        <begin position="1"/>
        <end position="13"/>
    </location>
</feature>
<protein>
    <recommendedName>
        <fullName evidence="2">DUF6590 domain-containing protein</fullName>
    </recommendedName>
</protein>
<feature type="region of interest" description="Disordered" evidence="1">
    <location>
        <begin position="331"/>
        <end position="399"/>
    </location>
</feature>
<feature type="compositionally biased region" description="Basic residues" evidence="1">
    <location>
        <begin position="331"/>
        <end position="345"/>
    </location>
</feature>
<dbReference type="InterPro" id="IPR046497">
    <property type="entry name" value="DUF6590"/>
</dbReference>
<dbReference type="Pfam" id="PF20233">
    <property type="entry name" value="DUF6590"/>
    <property type="match status" value="1"/>
</dbReference>
<feature type="region of interest" description="Disordered" evidence="1">
    <location>
        <begin position="79"/>
        <end position="130"/>
    </location>
</feature>
<evidence type="ECO:0000313" key="4">
    <source>
        <dbReference type="Proteomes" id="UP001465668"/>
    </source>
</evidence>
<evidence type="ECO:0000256" key="1">
    <source>
        <dbReference type="SAM" id="MobiDB-lite"/>
    </source>
</evidence>
<sequence length="1121" mass="126362">MNHRSRNKTRQPQKQKQAALNEEEPNSASLDNDQTTEYFDPSLSLAPEQDPVYPPTTQYHGVLPGAYVGFQDDNLDPLPYAGSSSYTPNRVRPLHGNPRGPEKLRDVSDDDHTYEKDQEHQEHQSDDVDAYEKDQEYPIEYPHAREENLEYQNDDGHAYEKDQEYLIENAHSQMSTSSRVDPSSTYQIGKVIKVYEKQRVRKNHTEEYRTYGRRYIVVDTNLRGYTCIPIHTYGHEGCTSKRQFKNHRVIYQPPSSPLLNAKEGASHLGIDPVRLEIELADETLHWTARVNYSELVEINHESNVLFIGRIYEEDLDILKSYFIKNWENNSKKHHHHKPHHKHKGSSNRSSLAIRGSRTEASGSESGPSKDNTVPKTASPIPSIPEHPISQSTYSQSTTSGVAGMVNRDASQITSIHTEANEEWVSCDEIKNSIARGLGYDSSLSLKQDTYSNLIVDLMASWEVSRFWSQEVPGTSSSKETGFRNLLMLVGTPRMVHAVTCEEFISSTWGSCGIELLNGVIRALQTTKSSVSIEDVGSVLQVDIQTTENIQEDLCDTRIELRGSPKHILDAMSQLAWLGSACRLSDARGLASSTVRFNSSRRPRGRNRYCDLQLQPLQPVITTSEHCWHKLFGPALIVADFNVRTRTEGIGLQIPLQLMATLAQVSVVTTYDDGLILVGHSIVLFPARMLQDGVQWHCVSAKDIQAAVEVIRLCGDRVKGKEMNELSNLTTYLGHYDKARVNLGTLELVEMAVSPSGLSNSSAKMELNREFTLGSVFHMAPGIASITPTTKWTLSRSLEVSLSDNRQYLDLLQSFRREIALLYDSETGTAWLVSQLSAVLHVVLHFLRDPDTADRLRGVQPLITYARPLADGGEASMAMIMENSDLELYKDERQEAVKFWSVVDVFLKDFVSIRNARAIKRSESGFRISTRKPGLHGWDFSDLVKKRLRIHERQLNSPHCPWWSISRQPDIITLFGGNFGQVIAPVPGPWLSPAWHTVAEKSALLVKTQITFSGILTDWILSLKSGRLTKLVKAISADGFEQKTCVWSMWRIREWNKLRTTITMSGSSSYTIAVVLASTVLNRNISSLGERKKRGGREEEVELHFFPGSWEKCDQNGISEDR</sequence>
<name>A0ABR2XRV2_9PEZI</name>
<dbReference type="EMBL" id="JARVKM010000027">
    <property type="protein sequence ID" value="KAK9776528.1"/>
    <property type="molecule type" value="Genomic_DNA"/>
</dbReference>
<comment type="caution">
    <text evidence="3">The sequence shown here is derived from an EMBL/GenBank/DDBJ whole genome shotgun (WGS) entry which is preliminary data.</text>
</comment>
<dbReference type="Proteomes" id="UP001465668">
    <property type="component" value="Unassembled WGS sequence"/>
</dbReference>
<keyword evidence="4" id="KW-1185">Reference proteome</keyword>
<feature type="region of interest" description="Disordered" evidence="1">
    <location>
        <begin position="1"/>
        <end position="63"/>
    </location>
</feature>
<feature type="compositionally biased region" description="Basic and acidic residues" evidence="1">
    <location>
        <begin position="100"/>
        <end position="130"/>
    </location>
</feature>
<accession>A0ABR2XRV2</accession>
<feature type="compositionally biased region" description="Low complexity" evidence="1">
    <location>
        <begin position="378"/>
        <end position="399"/>
    </location>
</feature>
<gene>
    <name evidence="3" type="ORF">SCAR479_06851</name>
</gene>
<feature type="domain" description="DUF6590" evidence="2">
    <location>
        <begin position="196"/>
        <end position="319"/>
    </location>
</feature>
<reference evidence="3 4" key="1">
    <citation type="submission" date="2024-02" db="EMBL/GenBank/DDBJ databases">
        <title>First draft genome assembly of two strains of Seiridium cardinale.</title>
        <authorList>
            <person name="Emiliani G."/>
            <person name="Scali E."/>
        </authorList>
    </citation>
    <scope>NUCLEOTIDE SEQUENCE [LARGE SCALE GENOMIC DNA]</scope>
    <source>
        <strain evidence="3 4">BM-138-000479</strain>
    </source>
</reference>